<dbReference type="eggNOG" id="ENOG502QR95">
    <property type="taxonomic scope" value="Eukaryota"/>
</dbReference>
<dbReference type="PANTHER" id="PTHR31659">
    <property type="entry name" value="PROTEIN: UPF0503-LIKE PROTEIN, PUTATIVE (DUF740)-RELATED"/>
    <property type="match status" value="1"/>
</dbReference>
<dbReference type="AlphaFoldDB" id="W1PNQ9"/>
<feature type="compositionally biased region" description="Pro residues" evidence="1">
    <location>
        <begin position="1"/>
        <end position="12"/>
    </location>
</feature>
<name>W1PNQ9_AMBTC</name>
<dbReference type="InterPro" id="IPR008004">
    <property type="entry name" value="OCTOPUS-like"/>
</dbReference>
<dbReference type="KEGG" id="atr:18437840"/>
<feature type="compositionally biased region" description="Basic and acidic residues" evidence="1">
    <location>
        <begin position="527"/>
        <end position="538"/>
    </location>
</feature>
<feature type="compositionally biased region" description="Low complexity" evidence="1">
    <location>
        <begin position="663"/>
        <end position="672"/>
    </location>
</feature>
<feature type="region of interest" description="Disordered" evidence="1">
    <location>
        <begin position="344"/>
        <end position="363"/>
    </location>
</feature>
<dbReference type="EMBL" id="KI392980">
    <property type="protein sequence ID" value="ERN09683.1"/>
    <property type="molecule type" value="Genomic_DNA"/>
</dbReference>
<evidence type="ECO:0000313" key="3">
    <source>
        <dbReference type="Proteomes" id="UP000017836"/>
    </source>
</evidence>
<dbReference type="Proteomes" id="UP000017836">
    <property type="component" value="Unassembled WGS sequence"/>
</dbReference>
<sequence>MNPSDPPPPVPPRLSNSANTKCPRHPDDPVTGFCAACLCERLETFNPNAPRLQKSNNAKPSSSSIKSFLFSNNNNSSVRPISKNQPNDASTASSSYSAAASNLLPPQLRRTKSFSATRANPPLPSSSFEPQRKSCDVRVRNTLWSLFYLDDEIKPIKEVHGEIEVEIDGPDEIKPIKEVYGEIEVEIDGPNALNQFQIASETFDNGGGRGCEPEIRVSDEPEIMVSDEPEIRVSDEPEVTVCDQPEIRVSEEPEMGAPNPKLWAQDSKFRVSEHEIRARDPDIKICEQGIKVRDHEIRPREHDMRARDHEIRAREHELRLRVPEEVLPIVEESEPELKTMKAHIDLDSQSRGSGRKNLPEKRGEHHGSFWLASLFSRKLQKWRRKGRGSKKAAEAEEKRPNARQFRDTQSEIMDGPRFSCDTGPRFSLDLGRPSWDEPRYSWDEPRASWDGYLTGKLFFRPPMSSEDPPINRSDKHLTVEPVRLATEDPAIPGGSAQTRDYYSDSSSQRRRRNNLSEKSDSSSSRKFKLEDTSKHCSIDTKNNNTTKVSPATLDDLSSKFAATESNFGDHSLRDDYSESFGSSYREMRGPKKLQRWSKAWNRTIAGSIWGLIHRRSSKEEERESRGERECRGNFMDHSFSESWQERESNGVGDRVLRMKELRSNSSVSSRSSYGNGWTGRRGSLGNLQREGSARYQKKRDEIVIERNRSARYSPGHHNIDNGLLRFYLTPMRSSRRSGHSGNNRLKDSNSFARTVLRLY</sequence>
<feature type="region of interest" description="Disordered" evidence="1">
    <location>
        <begin position="1"/>
        <end position="25"/>
    </location>
</feature>
<dbReference type="Pfam" id="PF05340">
    <property type="entry name" value="DUF740"/>
    <property type="match status" value="2"/>
</dbReference>
<feature type="compositionally biased region" description="Polar residues" evidence="1">
    <location>
        <begin position="78"/>
        <end position="88"/>
    </location>
</feature>
<dbReference type="PANTHER" id="PTHR31659:SF9">
    <property type="entry name" value="PROTEIN: UPF0503-LIKE PROTEIN, PUTATIVE (DUF740)-RELATED"/>
    <property type="match status" value="1"/>
</dbReference>
<feature type="compositionally biased region" description="Low complexity" evidence="1">
    <location>
        <begin position="54"/>
        <end position="77"/>
    </location>
</feature>
<proteinExistence type="predicted"/>
<accession>W1PNQ9</accession>
<evidence type="ECO:0000313" key="2">
    <source>
        <dbReference type="EMBL" id="ERN09683.1"/>
    </source>
</evidence>
<evidence type="ECO:0000256" key="1">
    <source>
        <dbReference type="SAM" id="MobiDB-lite"/>
    </source>
</evidence>
<feature type="region of interest" description="Disordered" evidence="1">
    <location>
        <begin position="48"/>
        <end position="98"/>
    </location>
</feature>
<organism evidence="2 3">
    <name type="scientific">Amborella trichopoda</name>
    <dbReference type="NCBI Taxonomy" id="13333"/>
    <lineage>
        <taxon>Eukaryota</taxon>
        <taxon>Viridiplantae</taxon>
        <taxon>Streptophyta</taxon>
        <taxon>Embryophyta</taxon>
        <taxon>Tracheophyta</taxon>
        <taxon>Spermatophyta</taxon>
        <taxon>Magnoliopsida</taxon>
        <taxon>Amborellales</taxon>
        <taxon>Amborellaceae</taxon>
        <taxon>Amborella</taxon>
    </lineage>
</organism>
<reference evidence="3" key="1">
    <citation type="journal article" date="2013" name="Science">
        <title>The Amborella genome and the evolution of flowering plants.</title>
        <authorList>
            <consortium name="Amborella Genome Project"/>
        </authorList>
    </citation>
    <scope>NUCLEOTIDE SEQUENCE [LARGE SCALE GENOMIC DNA]</scope>
</reference>
<feature type="compositionally biased region" description="Polar residues" evidence="1">
    <location>
        <begin position="539"/>
        <end position="549"/>
    </location>
</feature>
<feature type="compositionally biased region" description="Low complexity" evidence="1">
    <location>
        <begin position="89"/>
        <end position="98"/>
    </location>
</feature>
<feature type="compositionally biased region" description="Basic and acidic residues" evidence="1">
    <location>
        <begin position="391"/>
        <end position="409"/>
    </location>
</feature>
<protein>
    <submittedName>
        <fullName evidence="2">Uncharacterized protein</fullName>
    </submittedName>
</protein>
<feature type="region of interest" description="Disordered" evidence="1">
    <location>
        <begin position="484"/>
        <end position="551"/>
    </location>
</feature>
<feature type="region of interest" description="Disordered" evidence="1">
    <location>
        <begin position="662"/>
        <end position="696"/>
    </location>
</feature>
<feature type="region of interest" description="Disordered" evidence="1">
    <location>
        <begin position="383"/>
        <end position="420"/>
    </location>
</feature>
<dbReference type="OMA" id="MKDYMDL"/>
<dbReference type="OrthoDB" id="758624at2759"/>
<dbReference type="Gramene" id="ERN09683">
    <property type="protein sequence ID" value="ERN09683"/>
    <property type="gene ID" value="AMTR_s00029p00213140"/>
</dbReference>
<gene>
    <name evidence="2" type="ORF">AMTR_s00029p00213140</name>
</gene>
<dbReference type="HOGENOM" id="CLU_021226_0_0_1"/>
<keyword evidence="3" id="KW-1185">Reference proteome</keyword>